<dbReference type="GO" id="GO:0003677">
    <property type="term" value="F:DNA binding"/>
    <property type="evidence" value="ECO:0007669"/>
    <property type="project" value="InterPro"/>
</dbReference>
<protein>
    <submittedName>
        <fullName evidence="1">Domain of uncharacterized function (DUF1870)</fullName>
    </submittedName>
</protein>
<proteinExistence type="predicted"/>
<dbReference type="InterPro" id="IPR010982">
    <property type="entry name" value="Lambda_DNA-bd_dom_sf"/>
</dbReference>
<name>A0A377JKR1_HAEPA</name>
<dbReference type="Proteomes" id="UP000254186">
    <property type="component" value="Unassembled WGS sequence"/>
</dbReference>
<dbReference type="Pfam" id="PF08965">
    <property type="entry name" value="Aca2_YdiL"/>
    <property type="match status" value="1"/>
</dbReference>
<reference evidence="1 2" key="1">
    <citation type="submission" date="2018-06" db="EMBL/GenBank/DDBJ databases">
        <authorList>
            <consortium name="Pathogen Informatics"/>
            <person name="Doyle S."/>
        </authorList>
    </citation>
    <scope>NUCLEOTIDE SEQUENCE [LARGE SCALE GENOMIC DNA]</scope>
    <source>
        <strain evidence="1 2">NCTC10672</strain>
    </source>
</reference>
<gene>
    <name evidence="1" type="ORF">NCTC10672_02353</name>
</gene>
<dbReference type="RefSeq" id="WP_115180859.1">
    <property type="nucleotide sequence ID" value="NZ_UGHY01000002.1"/>
</dbReference>
<organism evidence="1 2">
    <name type="scientific">Haemophilus parainfluenzae</name>
    <dbReference type="NCBI Taxonomy" id="729"/>
    <lineage>
        <taxon>Bacteria</taxon>
        <taxon>Pseudomonadati</taxon>
        <taxon>Pseudomonadota</taxon>
        <taxon>Gammaproteobacteria</taxon>
        <taxon>Pasteurellales</taxon>
        <taxon>Pasteurellaceae</taxon>
        <taxon>Haemophilus</taxon>
    </lineage>
</organism>
<evidence type="ECO:0000313" key="2">
    <source>
        <dbReference type="Proteomes" id="UP000254186"/>
    </source>
</evidence>
<dbReference type="SUPFAM" id="SSF47413">
    <property type="entry name" value="lambda repressor-like DNA-binding domains"/>
    <property type="match status" value="1"/>
</dbReference>
<accession>A0A377JKR1</accession>
<dbReference type="InterPro" id="IPR001387">
    <property type="entry name" value="Cro/C1-type_HTH"/>
</dbReference>
<evidence type="ECO:0000313" key="1">
    <source>
        <dbReference type="EMBL" id="STP06329.1"/>
    </source>
</evidence>
<dbReference type="CDD" id="cd00093">
    <property type="entry name" value="HTH_XRE"/>
    <property type="match status" value="1"/>
</dbReference>
<dbReference type="Gene3D" id="1.10.3100.10">
    <property type="entry name" value="Putative cytoplasmic protein"/>
    <property type="match status" value="1"/>
</dbReference>
<dbReference type="AlphaFoldDB" id="A0A377JKR1"/>
<dbReference type="EMBL" id="UGHY01000002">
    <property type="protein sequence ID" value="STP06329.1"/>
    <property type="molecule type" value="Genomic_DNA"/>
</dbReference>
<dbReference type="InterPro" id="IPR015060">
    <property type="entry name" value="Aca2_YdiL-like"/>
</dbReference>
<dbReference type="InterPro" id="IPR027910">
    <property type="entry name" value="YdiL_sf"/>
</dbReference>
<sequence>MTPLELKVARKLLGLSTVEAAEHIGQVSKRSWEYWENGQRTIKPDVEELINSLLSRRREIIAEVYNMGEKAKGISVIYYKTPEYCENVLEWRFSQSLASTLSLDFGAKLVEFDKQDFERFIKENRLNDSKPSRAMWAASR</sequence>